<evidence type="ECO:0000256" key="1">
    <source>
        <dbReference type="SAM" id="Phobius"/>
    </source>
</evidence>
<dbReference type="InterPro" id="IPR003848">
    <property type="entry name" value="DUF218"/>
</dbReference>
<dbReference type="EMBL" id="CP001734">
    <property type="protein sequence ID" value="ACV67429.1"/>
    <property type="molecule type" value="Genomic_DNA"/>
</dbReference>
<dbReference type="GO" id="GO:0005886">
    <property type="term" value="C:plasma membrane"/>
    <property type="evidence" value="ECO:0007669"/>
    <property type="project" value="TreeGrafter"/>
</dbReference>
<evidence type="ECO:0000313" key="4">
    <source>
        <dbReference type="Proteomes" id="UP000001052"/>
    </source>
</evidence>
<dbReference type="GO" id="GO:0043164">
    <property type="term" value="P:Gram-negative-bacterium-type cell wall biogenesis"/>
    <property type="evidence" value="ECO:0007669"/>
    <property type="project" value="TreeGrafter"/>
</dbReference>
<dbReference type="Pfam" id="PF02698">
    <property type="entry name" value="DUF218"/>
    <property type="match status" value="1"/>
</dbReference>
<gene>
    <name evidence="3" type="ordered locus">Dret_0127</name>
</gene>
<proteinExistence type="predicted"/>
<reference evidence="3 4" key="2">
    <citation type="journal article" date="2010" name="Stand. Genomic Sci.">
        <title>Complete genome sequence of Desulfohalobium retbaense type strain (HR(100)).</title>
        <authorList>
            <person name="Spring S."/>
            <person name="Nolan M."/>
            <person name="Lapidus A."/>
            <person name="Glavina Del Rio T."/>
            <person name="Copeland A."/>
            <person name="Tice H."/>
            <person name="Cheng J.F."/>
            <person name="Lucas S."/>
            <person name="Land M."/>
            <person name="Chen F."/>
            <person name="Bruce D."/>
            <person name="Goodwin L."/>
            <person name="Pitluck S."/>
            <person name="Ivanova N."/>
            <person name="Mavromatis K."/>
            <person name="Mikhailova N."/>
            <person name="Pati A."/>
            <person name="Chen A."/>
            <person name="Palaniappan K."/>
            <person name="Hauser L."/>
            <person name="Chang Y.J."/>
            <person name="Jeffries C.D."/>
            <person name="Munk C."/>
            <person name="Kiss H."/>
            <person name="Chain P."/>
            <person name="Han C."/>
            <person name="Brettin T."/>
            <person name="Detter J.C."/>
            <person name="Schuler E."/>
            <person name="Goker M."/>
            <person name="Rohde M."/>
            <person name="Bristow J."/>
            <person name="Eisen J.A."/>
            <person name="Markowitz V."/>
            <person name="Hugenholtz P."/>
            <person name="Kyrpides N.C."/>
            <person name="Klenk H.P."/>
        </authorList>
    </citation>
    <scope>NUCLEOTIDE SEQUENCE [LARGE SCALE GENOMIC DNA]</scope>
    <source>
        <strain evidence="3 4">DSM 5692</strain>
    </source>
</reference>
<dbReference type="AlphaFoldDB" id="C8WZF4"/>
<dbReference type="eggNOG" id="COG1434">
    <property type="taxonomic scope" value="Bacteria"/>
</dbReference>
<dbReference type="Proteomes" id="UP000001052">
    <property type="component" value="Chromosome"/>
</dbReference>
<dbReference type="OrthoDB" id="9809813at2"/>
<accession>C8WZF4</accession>
<dbReference type="PANTHER" id="PTHR30336:SF4">
    <property type="entry name" value="ENVELOPE BIOGENESIS FACTOR ELYC"/>
    <property type="match status" value="1"/>
</dbReference>
<feature type="transmembrane region" description="Helical" evidence="1">
    <location>
        <begin position="12"/>
        <end position="32"/>
    </location>
</feature>
<dbReference type="GO" id="GO:0000270">
    <property type="term" value="P:peptidoglycan metabolic process"/>
    <property type="evidence" value="ECO:0007669"/>
    <property type="project" value="TreeGrafter"/>
</dbReference>
<dbReference type="RefSeq" id="WP_015750588.1">
    <property type="nucleotide sequence ID" value="NC_013223.1"/>
</dbReference>
<name>C8WZF4_DESRD</name>
<keyword evidence="1" id="KW-0472">Membrane</keyword>
<keyword evidence="1" id="KW-0812">Transmembrane</keyword>
<keyword evidence="1" id="KW-1133">Transmembrane helix</keyword>
<dbReference type="PANTHER" id="PTHR30336">
    <property type="entry name" value="INNER MEMBRANE PROTEIN, PROBABLE PERMEASE"/>
    <property type="match status" value="1"/>
</dbReference>
<dbReference type="KEGG" id="drt:Dret_0127"/>
<keyword evidence="4" id="KW-1185">Reference proteome</keyword>
<protein>
    <recommendedName>
        <fullName evidence="2">DUF218 domain-containing protein</fullName>
    </recommendedName>
</protein>
<feature type="domain" description="DUF218" evidence="2">
    <location>
        <begin position="85"/>
        <end position="244"/>
    </location>
</feature>
<organism evidence="3 4">
    <name type="scientific">Desulfohalobium retbaense (strain ATCC 49708 / DSM 5692 / JCM 16813 / HR100)</name>
    <dbReference type="NCBI Taxonomy" id="485915"/>
    <lineage>
        <taxon>Bacteria</taxon>
        <taxon>Pseudomonadati</taxon>
        <taxon>Thermodesulfobacteriota</taxon>
        <taxon>Desulfovibrionia</taxon>
        <taxon>Desulfovibrionales</taxon>
        <taxon>Desulfohalobiaceae</taxon>
        <taxon>Desulfohalobium</taxon>
    </lineage>
</organism>
<feature type="transmembrane region" description="Helical" evidence="1">
    <location>
        <begin position="41"/>
        <end position="62"/>
    </location>
</feature>
<evidence type="ECO:0000313" key="3">
    <source>
        <dbReference type="EMBL" id="ACV67429.1"/>
    </source>
</evidence>
<dbReference type="CDD" id="cd06259">
    <property type="entry name" value="YdcF-like"/>
    <property type="match status" value="1"/>
</dbReference>
<dbReference type="HOGENOM" id="CLU_053514_0_0_7"/>
<sequence>MFVLKKMVARLVFPLPLAFELLVAGLVILFGFRRWQRTGRWLVLAGTAVLLVSTTPAVPQWAMRTLEGRFPAIDMTAAKAADAQWVVVLGGGHASDPGLPVSAKVGTSTMYRLVEGVRIVRQLPGATLLLSGYAGKEAVSNARIKADLAKALGYEGPLVLEERPRDTAQEAAMITERLGQAPFVLVTSASHMPRAMALFQGQGSHPIAAPTGHLAPREALQAWDWFPNAQDAYCLQRAVYEYLGLGWAWLRGQLEQPV</sequence>
<evidence type="ECO:0000259" key="2">
    <source>
        <dbReference type="Pfam" id="PF02698"/>
    </source>
</evidence>
<dbReference type="InterPro" id="IPR051599">
    <property type="entry name" value="Cell_Envelope_Assoc"/>
</dbReference>
<reference evidence="4" key="1">
    <citation type="submission" date="2009-09" db="EMBL/GenBank/DDBJ databases">
        <title>The complete chromosome of Desulfohalobium retbaense DSM 5692.</title>
        <authorList>
            <consortium name="US DOE Joint Genome Institute (JGI-PGF)"/>
            <person name="Lucas S."/>
            <person name="Copeland A."/>
            <person name="Lapidus A."/>
            <person name="Glavina del Rio T."/>
            <person name="Dalin E."/>
            <person name="Tice H."/>
            <person name="Bruce D."/>
            <person name="Goodwin L."/>
            <person name="Pitluck S."/>
            <person name="Kyrpides N."/>
            <person name="Mavromatis K."/>
            <person name="Ivanova N."/>
            <person name="Mikhailova N."/>
            <person name="Munk A.C."/>
            <person name="Brettin T."/>
            <person name="Detter J.C."/>
            <person name="Han C."/>
            <person name="Tapia R."/>
            <person name="Larimer F."/>
            <person name="Land M."/>
            <person name="Hauser L."/>
            <person name="Markowitz V."/>
            <person name="Cheng J.-F."/>
            <person name="Hugenholtz P."/>
            <person name="Woyke T."/>
            <person name="Wu D."/>
            <person name="Spring S."/>
            <person name="Klenk H.-P."/>
            <person name="Eisen J.A."/>
        </authorList>
    </citation>
    <scope>NUCLEOTIDE SEQUENCE [LARGE SCALE GENOMIC DNA]</scope>
    <source>
        <strain evidence="4">DSM 5692</strain>
    </source>
</reference>